<proteinExistence type="predicted"/>
<protein>
    <submittedName>
        <fullName evidence="1">Uncharacterized protein</fullName>
    </submittedName>
</protein>
<name>A0AAV3RA11_LITER</name>
<dbReference type="EMBL" id="BAABME010008251">
    <property type="protein sequence ID" value="GAA0172719.1"/>
    <property type="molecule type" value="Genomic_DNA"/>
</dbReference>
<comment type="caution">
    <text evidence="1">The sequence shown here is derived from an EMBL/GenBank/DDBJ whole genome shotgun (WGS) entry which is preliminary data.</text>
</comment>
<keyword evidence="2" id="KW-1185">Reference proteome</keyword>
<gene>
    <name evidence="1" type="ORF">LIER_26489</name>
</gene>
<dbReference type="AlphaFoldDB" id="A0AAV3RA11"/>
<dbReference type="Proteomes" id="UP001454036">
    <property type="component" value="Unassembled WGS sequence"/>
</dbReference>
<organism evidence="1 2">
    <name type="scientific">Lithospermum erythrorhizon</name>
    <name type="common">Purple gromwell</name>
    <name type="synonym">Lithospermum officinale var. erythrorhizon</name>
    <dbReference type="NCBI Taxonomy" id="34254"/>
    <lineage>
        <taxon>Eukaryota</taxon>
        <taxon>Viridiplantae</taxon>
        <taxon>Streptophyta</taxon>
        <taxon>Embryophyta</taxon>
        <taxon>Tracheophyta</taxon>
        <taxon>Spermatophyta</taxon>
        <taxon>Magnoliopsida</taxon>
        <taxon>eudicotyledons</taxon>
        <taxon>Gunneridae</taxon>
        <taxon>Pentapetalae</taxon>
        <taxon>asterids</taxon>
        <taxon>lamiids</taxon>
        <taxon>Boraginales</taxon>
        <taxon>Boraginaceae</taxon>
        <taxon>Boraginoideae</taxon>
        <taxon>Lithospermeae</taxon>
        <taxon>Lithospermum</taxon>
    </lineage>
</organism>
<evidence type="ECO:0000313" key="1">
    <source>
        <dbReference type="EMBL" id="GAA0172719.1"/>
    </source>
</evidence>
<evidence type="ECO:0000313" key="2">
    <source>
        <dbReference type="Proteomes" id="UP001454036"/>
    </source>
</evidence>
<reference evidence="1 2" key="1">
    <citation type="submission" date="2024-01" db="EMBL/GenBank/DDBJ databases">
        <title>The complete chloroplast genome sequence of Lithospermum erythrorhizon: insights into the phylogenetic relationship among Boraginaceae species and the maternal lineages of purple gromwells.</title>
        <authorList>
            <person name="Okada T."/>
            <person name="Watanabe K."/>
        </authorList>
    </citation>
    <scope>NUCLEOTIDE SEQUENCE [LARGE SCALE GENOMIC DNA]</scope>
</reference>
<accession>A0AAV3RA11</accession>
<sequence>MKQITVSGSVVEVEYKAMAQTAAERQGLGRSFAASWFTYVAEQIANVMTKVLHAHQLQHLMLKLDLFNPPHSQLGGKPISKAQLYKEPLPFVCLVHLEPCTLGVLEIVTFLGVLSSSHTMWQPSQITTSPTITALSLFN</sequence>